<dbReference type="InterPro" id="IPR018894">
    <property type="entry name" value="DUF2471"/>
</dbReference>
<dbReference type="Proteomes" id="UP000004682">
    <property type="component" value="Unassembled WGS sequence"/>
</dbReference>
<name>A0ABN0G2I0_9BURK</name>
<protein>
    <recommendedName>
        <fullName evidence="3">Serine/threonine protein kinase</fullName>
    </recommendedName>
</protein>
<gene>
    <name evidence="1" type="ORF">A33K_17438</name>
</gene>
<accession>A0ABN0G2I0</accession>
<sequence>MRKILYIRTVYAKQEPAMTEQDLAALSFKAAAHDMETIVRHIAERYIRQGVPLTWRLLHAVEAEALADLGFASRHDPMVRCLFDRPAELRFPETDDLVDFGRSNALPAVFSFAVAAYERAANARTDASGAPVRAARASRAWGD</sequence>
<organism evidence="1 2">
    <name type="scientific">Burkholderia humptydooensis MSMB43</name>
    <dbReference type="NCBI Taxonomy" id="441157"/>
    <lineage>
        <taxon>Bacteria</taxon>
        <taxon>Pseudomonadati</taxon>
        <taxon>Pseudomonadota</taxon>
        <taxon>Betaproteobacteria</taxon>
        <taxon>Burkholderiales</taxon>
        <taxon>Burkholderiaceae</taxon>
        <taxon>Burkholderia</taxon>
        <taxon>pseudomallei group</taxon>
    </lineage>
</organism>
<reference evidence="2" key="1">
    <citation type="journal article" date="2012" name="J. Bacteriol.">
        <title>Revised Genome Sequence of Burkholderia thailandensis MSMB43 with Improved Annotation.</title>
        <authorList>
            <person name="Zhuo Y."/>
            <person name="Liu L."/>
            <person name="Wang Q."/>
            <person name="Liu X."/>
            <person name="Ren B."/>
            <person name="Liu M."/>
            <person name="Ni P."/>
            <person name="Cheng Y.Q."/>
            <person name="Zhang L."/>
        </authorList>
    </citation>
    <scope>NUCLEOTIDE SEQUENCE [LARGE SCALE GENOMIC DNA]</scope>
    <source>
        <strain evidence="2">MSMB43</strain>
    </source>
</reference>
<evidence type="ECO:0008006" key="3">
    <source>
        <dbReference type="Google" id="ProtNLM"/>
    </source>
</evidence>
<keyword evidence="2" id="KW-1185">Reference proteome</keyword>
<evidence type="ECO:0000313" key="2">
    <source>
        <dbReference type="Proteomes" id="UP000004682"/>
    </source>
</evidence>
<evidence type="ECO:0000313" key="1">
    <source>
        <dbReference type="EMBL" id="EIP86348.1"/>
    </source>
</evidence>
<dbReference type="Pfam" id="PF10616">
    <property type="entry name" value="DUF2471"/>
    <property type="match status" value="1"/>
</dbReference>
<proteinExistence type="predicted"/>
<dbReference type="EMBL" id="JH692065">
    <property type="protein sequence ID" value="EIP86348.1"/>
    <property type="molecule type" value="Genomic_DNA"/>
</dbReference>